<sequence>MESYTIVYVAIFAIMVSATATPIPPHWRVPHWQQRPIKYQPFAQSRSSNVEAFADDRMSLGGLGLGSLGWSQKMPFDLISGPYQSSLGQGYEAPGGYGGLSFGGLPLISGPLSGVMGLPLMMLMAG</sequence>
<organism evidence="2 3">
    <name type="scientific">Orchesella dallaii</name>
    <dbReference type="NCBI Taxonomy" id="48710"/>
    <lineage>
        <taxon>Eukaryota</taxon>
        <taxon>Metazoa</taxon>
        <taxon>Ecdysozoa</taxon>
        <taxon>Arthropoda</taxon>
        <taxon>Hexapoda</taxon>
        <taxon>Collembola</taxon>
        <taxon>Entomobryomorpha</taxon>
        <taxon>Entomobryoidea</taxon>
        <taxon>Orchesellidae</taxon>
        <taxon>Orchesellinae</taxon>
        <taxon>Orchesella</taxon>
    </lineage>
</organism>
<evidence type="ECO:0000313" key="3">
    <source>
        <dbReference type="Proteomes" id="UP001642540"/>
    </source>
</evidence>
<dbReference type="Proteomes" id="UP001642540">
    <property type="component" value="Unassembled WGS sequence"/>
</dbReference>
<feature type="transmembrane region" description="Helical" evidence="1">
    <location>
        <begin position="6"/>
        <end position="25"/>
    </location>
</feature>
<keyword evidence="1" id="KW-1133">Transmembrane helix</keyword>
<reference evidence="2 3" key="1">
    <citation type="submission" date="2024-08" db="EMBL/GenBank/DDBJ databases">
        <authorList>
            <person name="Cucini C."/>
            <person name="Frati F."/>
        </authorList>
    </citation>
    <scope>NUCLEOTIDE SEQUENCE [LARGE SCALE GENOMIC DNA]</scope>
</reference>
<keyword evidence="3" id="KW-1185">Reference proteome</keyword>
<dbReference type="EMBL" id="CAXLJM020000026">
    <property type="protein sequence ID" value="CAL8093893.1"/>
    <property type="molecule type" value="Genomic_DNA"/>
</dbReference>
<keyword evidence="1" id="KW-0472">Membrane</keyword>
<evidence type="ECO:0000313" key="2">
    <source>
        <dbReference type="EMBL" id="CAL8093893.1"/>
    </source>
</evidence>
<evidence type="ECO:0000256" key="1">
    <source>
        <dbReference type="SAM" id="Phobius"/>
    </source>
</evidence>
<protein>
    <submittedName>
        <fullName evidence="2">Uncharacterized protein</fullName>
    </submittedName>
</protein>
<accession>A0ABP1QBP2</accession>
<proteinExistence type="predicted"/>
<name>A0ABP1QBP2_9HEXA</name>
<keyword evidence="1" id="KW-0812">Transmembrane</keyword>
<comment type="caution">
    <text evidence="2">The sequence shown here is derived from an EMBL/GenBank/DDBJ whole genome shotgun (WGS) entry which is preliminary data.</text>
</comment>
<gene>
    <name evidence="2" type="ORF">ODALV1_LOCUS8629</name>
</gene>